<dbReference type="Gene3D" id="1.20.1250.20">
    <property type="entry name" value="MFS general substrate transporter like domains"/>
    <property type="match status" value="1"/>
</dbReference>
<feature type="transmembrane region" description="Helical" evidence="1">
    <location>
        <begin position="184"/>
        <end position="204"/>
    </location>
</feature>
<feature type="transmembrane region" description="Helical" evidence="1">
    <location>
        <begin position="58"/>
        <end position="78"/>
    </location>
</feature>
<organism evidence="2">
    <name type="scientific">Marinobacter antarcticus</name>
    <dbReference type="NCBI Taxonomy" id="564117"/>
    <lineage>
        <taxon>Bacteria</taxon>
        <taxon>Pseudomonadati</taxon>
        <taxon>Pseudomonadota</taxon>
        <taxon>Gammaproteobacteria</taxon>
        <taxon>Pseudomonadales</taxon>
        <taxon>Marinobacteraceae</taxon>
        <taxon>Marinobacter</taxon>
    </lineage>
</organism>
<sequence length="278" mass="29998">MSLLGSCGRWGIMMPAAAEPKRRFRRLPFYMFGAFGRVLCLAGVATLVALAGDSAGTFAIAGFFVLWTIYAFVSGVVAVPYNDIVARSIESGKRSRMLALRFFGGGLLALGVAAIAGRLLEVLTFSEGYAAILIVGALLLLISTLSFVSAGEPQTPLPAEHTGGFVEFLKSGVEVFRRDQRFRLFLYSRWAAGMVAMALPFYILQVIAVQASSSQVAFLLGAQTTGALLSNPLWGWWGDVRGKHSLLEGVAVIGALAPLLQFFLVRRLRNVPIKESYP</sequence>
<reference evidence="2" key="1">
    <citation type="journal article" date="2020" name="mSystems">
        <title>Genome- and Community-Level Interaction Insights into Carbon Utilization and Element Cycling Functions of Hydrothermarchaeota in Hydrothermal Sediment.</title>
        <authorList>
            <person name="Zhou Z."/>
            <person name="Liu Y."/>
            <person name="Xu W."/>
            <person name="Pan J."/>
            <person name="Luo Z.H."/>
            <person name="Li M."/>
        </authorList>
    </citation>
    <scope>NUCLEOTIDE SEQUENCE [LARGE SCALE GENOMIC DNA]</scope>
    <source>
        <strain evidence="2">HyVt-357</strain>
    </source>
</reference>
<feature type="transmembrane region" description="Helical" evidence="1">
    <location>
        <begin position="29"/>
        <end position="52"/>
    </location>
</feature>
<dbReference type="Pfam" id="PF13347">
    <property type="entry name" value="MFS_2"/>
    <property type="match status" value="1"/>
</dbReference>
<gene>
    <name evidence="2" type="ORF">ENI00_12865</name>
</gene>
<dbReference type="PANTHER" id="PTHR23526">
    <property type="entry name" value="INTEGRAL MEMBRANE TRANSPORT PROTEIN-RELATED"/>
    <property type="match status" value="1"/>
</dbReference>
<dbReference type="InterPro" id="IPR036259">
    <property type="entry name" value="MFS_trans_sf"/>
</dbReference>
<evidence type="ECO:0000313" key="2">
    <source>
        <dbReference type="EMBL" id="HEA53181.1"/>
    </source>
</evidence>
<feature type="transmembrane region" description="Helical" evidence="1">
    <location>
        <begin position="246"/>
        <end position="264"/>
    </location>
</feature>
<feature type="transmembrane region" description="Helical" evidence="1">
    <location>
        <begin position="129"/>
        <end position="148"/>
    </location>
</feature>
<keyword evidence="1" id="KW-0472">Membrane</keyword>
<dbReference type="Proteomes" id="UP000885748">
    <property type="component" value="Unassembled WGS sequence"/>
</dbReference>
<keyword evidence="1" id="KW-0812">Transmembrane</keyword>
<dbReference type="SUPFAM" id="SSF103473">
    <property type="entry name" value="MFS general substrate transporter"/>
    <property type="match status" value="1"/>
</dbReference>
<name>A0A831R6Y5_9GAMM</name>
<accession>A0A831R6Y5</accession>
<evidence type="ECO:0000256" key="1">
    <source>
        <dbReference type="SAM" id="Phobius"/>
    </source>
</evidence>
<dbReference type="PANTHER" id="PTHR23526:SF1">
    <property type="entry name" value="MAJOR FACILITATOR SUPERFAMILY MFS_1"/>
    <property type="match status" value="1"/>
</dbReference>
<proteinExistence type="predicted"/>
<keyword evidence="1" id="KW-1133">Transmembrane helix</keyword>
<feature type="transmembrane region" description="Helical" evidence="1">
    <location>
        <begin position="98"/>
        <end position="117"/>
    </location>
</feature>
<comment type="caution">
    <text evidence="2">The sequence shown here is derived from an EMBL/GenBank/DDBJ whole genome shotgun (WGS) entry which is preliminary data.</text>
</comment>
<dbReference type="EMBL" id="DRGY01000100">
    <property type="protein sequence ID" value="HEA53181.1"/>
    <property type="molecule type" value="Genomic_DNA"/>
</dbReference>
<protein>
    <recommendedName>
        <fullName evidence="3">Major Facilitator Superfamily protein</fullName>
    </recommendedName>
</protein>
<dbReference type="AlphaFoldDB" id="A0A831R6Y5"/>
<evidence type="ECO:0008006" key="3">
    <source>
        <dbReference type="Google" id="ProtNLM"/>
    </source>
</evidence>
<dbReference type="InterPro" id="IPR052528">
    <property type="entry name" value="Sugar_transport-like"/>
</dbReference>